<organism evidence="3 4">
    <name type="scientific">Roseovarius atlanticus</name>
    <dbReference type="NCBI Taxonomy" id="1641875"/>
    <lineage>
        <taxon>Bacteria</taxon>
        <taxon>Pseudomonadati</taxon>
        <taxon>Pseudomonadota</taxon>
        <taxon>Alphaproteobacteria</taxon>
        <taxon>Rhodobacterales</taxon>
        <taxon>Roseobacteraceae</taxon>
        <taxon>Roseovarius</taxon>
    </lineage>
</organism>
<name>A0A0T5NY99_9RHOB</name>
<dbReference type="CDD" id="cd00293">
    <property type="entry name" value="USP-like"/>
    <property type="match status" value="1"/>
</dbReference>
<protein>
    <submittedName>
        <fullName evidence="3">Universal stress protein</fullName>
    </submittedName>
</protein>
<reference evidence="3 4" key="1">
    <citation type="submission" date="2015-04" db="EMBL/GenBank/DDBJ databases">
        <title>The draft genome sequence of Roseovarius sp.R12b.</title>
        <authorList>
            <person name="Li G."/>
            <person name="Lai Q."/>
            <person name="Shao Z."/>
            <person name="Yan P."/>
        </authorList>
    </citation>
    <scope>NUCLEOTIDE SEQUENCE [LARGE SCALE GENOMIC DNA]</scope>
    <source>
        <strain evidence="3 4">R12B</strain>
    </source>
</reference>
<accession>A0A0T5NY99</accession>
<dbReference type="Pfam" id="PF00582">
    <property type="entry name" value="Usp"/>
    <property type="match status" value="1"/>
</dbReference>
<comment type="caution">
    <text evidence="3">The sequence shown here is derived from an EMBL/GenBank/DDBJ whole genome shotgun (WGS) entry which is preliminary data.</text>
</comment>
<evidence type="ECO:0000313" key="3">
    <source>
        <dbReference type="EMBL" id="KRS13865.1"/>
    </source>
</evidence>
<dbReference type="PATRIC" id="fig|1641875.4.peg.2963"/>
<evidence type="ECO:0000256" key="1">
    <source>
        <dbReference type="ARBA" id="ARBA00008791"/>
    </source>
</evidence>
<keyword evidence="4" id="KW-1185">Reference proteome</keyword>
<dbReference type="InterPro" id="IPR006015">
    <property type="entry name" value="Universal_stress_UspA"/>
</dbReference>
<gene>
    <name evidence="3" type="ORF">XM53_04735</name>
</gene>
<dbReference type="AlphaFoldDB" id="A0A0T5NY99"/>
<dbReference type="PRINTS" id="PR01438">
    <property type="entry name" value="UNVRSLSTRESS"/>
</dbReference>
<dbReference type="InterPro" id="IPR006016">
    <property type="entry name" value="UspA"/>
</dbReference>
<dbReference type="PANTHER" id="PTHR46268:SF6">
    <property type="entry name" value="UNIVERSAL STRESS PROTEIN UP12"/>
    <property type="match status" value="1"/>
</dbReference>
<dbReference type="PANTHER" id="PTHR46268">
    <property type="entry name" value="STRESS RESPONSE PROTEIN NHAX"/>
    <property type="match status" value="1"/>
</dbReference>
<dbReference type="InterPro" id="IPR014729">
    <property type="entry name" value="Rossmann-like_a/b/a_fold"/>
</dbReference>
<dbReference type="OrthoDB" id="5186731at2"/>
<dbReference type="STRING" id="1641875.XM53_04735"/>
<evidence type="ECO:0000313" key="4">
    <source>
        <dbReference type="Proteomes" id="UP000051295"/>
    </source>
</evidence>
<sequence>MSKKLVLGFDDSESAKAALDFATTLAKAQGAELIVAHVLEWSPYSFLTKEELEERHMRRKEELARAEDALLKPVLKQLSDAGITATTVLRYGHIADTLIEIIKENNAEMIVIGRTGHSALSSRLFGSVAGSLAQAAPVPVTIVP</sequence>
<feature type="domain" description="UspA" evidence="2">
    <location>
        <begin position="1"/>
        <end position="144"/>
    </location>
</feature>
<proteinExistence type="inferred from homology"/>
<dbReference type="RefSeq" id="WP_057790803.1">
    <property type="nucleotide sequence ID" value="NZ_LAXJ01000003.1"/>
</dbReference>
<evidence type="ECO:0000259" key="2">
    <source>
        <dbReference type="Pfam" id="PF00582"/>
    </source>
</evidence>
<dbReference type="EMBL" id="LAXJ01000003">
    <property type="protein sequence ID" value="KRS13865.1"/>
    <property type="molecule type" value="Genomic_DNA"/>
</dbReference>
<dbReference type="SUPFAM" id="SSF52402">
    <property type="entry name" value="Adenine nucleotide alpha hydrolases-like"/>
    <property type="match status" value="1"/>
</dbReference>
<dbReference type="Proteomes" id="UP000051295">
    <property type="component" value="Unassembled WGS sequence"/>
</dbReference>
<comment type="similarity">
    <text evidence="1">Belongs to the universal stress protein A family.</text>
</comment>
<dbReference type="Gene3D" id="3.40.50.620">
    <property type="entry name" value="HUPs"/>
    <property type="match status" value="1"/>
</dbReference>